<organism evidence="4 5">
    <name type="scientific">Chaetomium strumarium</name>
    <dbReference type="NCBI Taxonomy" id="1170767"/>
    <lineage>
        <taxon>Eukaryota</taxon>
        <taxon>Fungi</taxon>
        <taxon>Dikarya</taxon>
        <taxon>Ascomycota</taxon>
        <taxon>Pezizomycotina</taxon>
        <taxon>Sordariomycetes</taxon>
        <taxon>Sordariomycetidae</taxon>
        <taxon>Sordariales</taxon>
        <taxon>Chaetomiaceae</taxon>
        <taxon>Chaetomium</taxon>
    </lineage>
</organism>
<gene>
    <name evidence="4" type="ORF">B0T15DRAFT_68071</name>
</gene>
<keyword evidence="2" id="KW-1133">Transmembrane helix</keyword>
<feature type="domain" description="DUF1746" evidence="3">
    <location>
        <begin position="68"/>
        <end position="180"/>
    </location>
</feature>
<reference evidence="4" key="1">
    <citation type="journal article" date="2023" name="Mol. Phylogenet. Evol.">
        <title>Genome-scale phylogeny and comparative genomics of the fungal order Sordariales.</title>
        <authorList>
            <person name="Hensen N."/>
            <person name="Bonometti L."/>
            <person name="Westerberg I."/>
            <person name="Brannstrom I.O."/>
            <person name="Guillou S."/>
            <person name="Cros-Aarteil S."/>
            <person name="Calhoun S."/>
            <person name="Haridas S."/>
            <person name="Kuo A."/>
            <person name="Mondo S."/>
            <person name="Pangilinan J."/>
            <person name="Riley R."/>
            <person name="LaButti K."/>
            <person name="Andreopoulos B."/>
            <person name="Lipzen A."/>
            <person name="Chen C."/>
            <person name="Yan M."/>
            <person name="Daum C."/>
            <person name="Ng V."/>
            <person name="Clum A."/>
            <person name="Steindorff A."/>
            <person name="Ohm R.A."/>
            <person name="Martin F."/>
            <person name="Silar P."/>
            <person name="Natvig D.O."/>
            <person name="Lalanne C."/>
            <person name="Gautier V."/>
            <person name="Ament-Velasquez S.L."/>
            <person name="Kruys A."/>
            <person name="Hutchinson M.I."/>
            <person name="Powell A.J."/>
            <person name="Barry K."/>
            <person name="Miller A.N."/>
            <person name="Grigoriev I.V."/>
            <person name="Debuchy R."/>
            <person name="Gladieux P."/>
            <person name="Hiltunen Thoren M."/>
            <person name="Johannesson H."/>
        </authorList>
    </citation>
    <scope>NUCLEOTIDE SEQUENCE</scope>
    <source>
        <strain evidence="4">CBS 333.67</strain>
    </source>
</reference>
<feature type="transmembrane region" description="Helical" evidence="2">
    <location>
        <begin position="73"/>
        <end position="95"/>
    </location>
</feature>
<dbReference type="GO" id="GO:0044695">
    <property type="term" value="C:Dsc E3 ubiquitin ligase complex"/>
    <property type="evidence" value="ECO:0007669"/>
    <property type="project" value="InterPro"/>
</dbReference>
<feature type="transmembrane region" description="Helical" evidence="2">
    <location>
        <begin position="116"/>
        <end position="135"/>
    </location>
</feature>
<name>A0AAJ0H4A3_9PEZI</name>
<evidence type="ECO:0000313" key="4">
    <source>
        <dbReference type="EMBL" id="KAK3311260.1"/>
    </source>
</evidence>
<sequence>MNDDPGPSSAARQLPPRSDGEHGVGEHGMRAGRGSDDQTQNRSASQKQEKQREGLAKKLEFISHLQKSLDMIVFAYICTLYYMECSFFRFVLRLLPHYSFLTPKDGLLLPAEHPHIYTIFVPSVLCMLAHILFALPEAGEATRGYLHGGVIIDFVGQKPPTTKLAFLFLDLVILGAQCLMLAVHQERERLKKIVVPSLRTLHFSGGQTGQAVTQESTQDHDAEERGVLRDENVEVHSAQDAERNPTDGERTGDTYSSAVANADMVDILRSGNAVLSNFHVIHAVRSVGGGAQSAAAYSLRSLGYSATLAALAAERRSRLIRGQQR</sequence>
<feature type="compositionally biased region" description="Polar residues" evidence="1">
    <location>
        <begin position="37"/>
        <end position="46"/>
    </location>
</feature>
<dbReference type="Pfam" id="PF08508">
    <property type="entry name" value="DUF1746"/>
    <property type="match status" value="1"/>
</dbReference>
<evidence type="ECO:0000313" key="5">
    <source>
        <dbReference type="Proteomes" id="UP001273166"/>
    </source>
</evidence>
<dbReference type="PANTHER" id="PTHR39405:SF1">
    <property type="entry name" value="DSC E3 UBIQUITIN LIGASE COMPLEX SUBUNIT 4"/>
    <property type="match status" value="1"/>
</dbReference>
<keyword evidence="5" id="KW-1185">Reference proteome</keyword>
<dbReference type="InterPro" id="IPR013715">
    <property type="entry name" value="DUF1746"/>
</dbReference>
<reference evidence="4" key="2">
    <citation type="submission" date="2023-06" db="EMBL/GenBank/DDBJ databases">
        <authorList>
            <consortium name="Lawrence Berkeley National Laboratory"/>
            <person name="Mondo S.J."/>
            <person name="Hensen N."/>
            <person name="Bonometti L."/>
            <person name="Westerberg I."/>
            <person name="Brannstrom I.O."/>
            <person name="Guillou S."/>
            <person name="Cros-Aarteil S."/>
            <person name="Calhoun S."/>
            <person name="Haridas S."/>
            <person name="Kuo A."/>
            <person name="Pangilinan J."/>
            <person name="Riley R."/>
            <person name="Labutti K."/>
            <person name="Andreopoulos B."/>
            <person name="Lipzen A."/>
            <person name="Chen C."/>
            <person name="Yanf M."/>
            <person name="Daum C."/>
            <person name="Ng V."/>
            <person name="Clum A."/>
            <person name="Steindorff A."/>
            <person name="Ohm R."/>
            <person name="Martin F."/>
            <person name="Silar P."/>
            <person name="Natvig D."/>
            <person name="Lalanne C."/>
            <person name="Gautier V."/>
            <person name="Ament-Velasquez S.L."/>
            <person name="Kruys A."/>
            <person name="Hutchinson M.I."/>
            <person name="Powell A.J."/>
            <person name="Barry K."/>
            <person name="Miller A.N."/>
            <person name="Grigoriev I.V."/>
            <person name="Debuchy R."/>
            <person name="Gladieux P."/>
            <person name="Thoren M.H."/>
            <person name="Johannesson H."/>
        </authorList>
    </citation>
    <scope>NUCLEOTIDE SEQUENCE</scope>
    <source>
        <strain evidence="4">CBS 333.67</strain>
    </source>
</reference>
<feature type="transmembrane region" description="Helical" evidence="2">
    <location>
        <begin position="164"/>
        <end position="183"/>
    </location>
</feature>
<evidence type="ECO:0000256" key="2">
    <source>
        <dbReference type="SAM" id="Phobius"/>
    </source>
</evidence>
<dbReference type="Proteomes" id="UP001273166">
    <property type="component" value="Unassembled WGS sequence"/>
</dbReference>
<dbReference type="RefSeq" id="XP_062727040.1">
    <property type="nucleotide sequence ID" value="XM_062871194.1"/>
</dbReference>
<dbReference type="GeneID" id="87890023"/>
<proteinExistence type="predicted"/>
<dbReference type="AlphaFoldDB" id="A0AAJ0H4A3"/>
<feature type="compositionally biased region" description="Basic and acidic residues" evidence="1">
    <location>
        <begin position="18"/>
        <end position="36"/>
    </location>
</feature>
<dbReference type="GO" id="GO:0032933">
    <property type="term" value="P:SREBP signaling pathway"/>
    <property type="evidence" value="ECO:0007669"/>
    <property type="project" value="InterPro"/>
</dbReference>
<dbReference type="GO" id="GO:0005783">
    <property type="term" value="C:endoplasmic reticulum"/>
    <property type="evidence" value="ECO:0007669"/>
    <property type="project" value="TreeGrafter"/>
</dbReference>
<accession>A0AAJ0H4A3</accession>
<dbReference type="InterPro" id="IPR038967">
    <property type="entry name" value="Dsc4-like"/>
</dbReference>
<comment type="caution">
    <text evidence="4">The sequence shown here is derived from an EMBL/GenBank/DDBJ whole genome shotgun (WGS) entry which is preliminary data.</text>
</comment>
<keyword evidence="2" id="KW-0472">Membrane</keyword>
<keyword evidence="2" id="KW-0812">Transmembrane</keyword>
<feature type="region of interest" description="Disordered" evidence="1">
    <location>
        <begin position="233"/>
        <end position="253"/>
    </location>
</feature>
<feature type="region of interest" description="Disordered" evidence="1">
    <location>
        <begin position="1"/>
        <end position="50"/>
    </location>
</feature>
<dbReference type="PANTHER" id="PTHR39405">
    <property type="entry name" value="DSC E3 UBIQUITIN LIGASE COMPLEX SUBUNIT 4"/>
    <property type="match status" value="1"/>
</dbReference>
<evidence type="ECO:0000259" key="3">
    <source>
        <dbReference type="Pfam" id="PF08508"/>
    </source>
</evidence>
<feature type="compositionally biased region" description="Basic and acidic residues" evidence="1">
    <location>
        <begin position="233"/>
        <end position="252"/>
    </location>
</feature>
<protein>
    <recommendedName>
        <fullName evidence="3">DUF1746 domain-containing protein</fullName>
    </recommendedName>
</protein>
<dbReference type="EMBL" id="JAUDZG010000001">
    <property type="protein sequence ID" value="KAK3311260.1"/>
    <property type="molecule type" value="Genomic_DNA"/>
</dbReference>
<evidence type="ECO:0000256" key="1">
    <source>
        <dbReference type="SAM" id="MobiDB-lite"/>
    </source>
</evidence>